<evidence type="ECO:0000313" key="1">
    <source>
        <dbReference type="EMBL" id="PQA73083.1"/>
    </source>
</evidence>
<reference evidence="1 2" key="1">
    <citation type="submission" date="2018-02" db="EMBL/GenBank/DDBJ databases">
        <title>Draft genome sequence of Ochrobactrum oryzae found in Brazil.</title>
        <authorList>
            <person name="Cerdeira L."/>
            <person name="Andrade F."/>
            <person name="Zacariotto T."/>
            <person name="Barbosa B."/>
            <person name="Santos S."/>
            <person name="Cassetari V."/>
            <person name="Lincopan N."/>
        </authorList>
    </citation>
    <scope>NUCLEOTIDE SEQUENCE [LARGE SCALE GENOMIC DNA]</scope>
    <source>
        <strain evidence="1 2">OA447</strain>
    </source>
</reference>
<dbReference type="OrthoDB" id="3010234at2"/>
<dbReference type="Proteomes" id="UP000238493">
    <property type="component" value="Unassembled WGS sequence"/>
</dbReference>
<keyword evidence="2" id="KW-1185">Reference proteome</keyword>
<accession>A0A2S7IYJ6</accession>
<dbReference type="EMBL" id="PTRC01000022">
    <property type="protein sequence ID" value="PQA73083.1"/>
    <property type="molecule type" value="Genomic_DNA"/>
</dbReference>
<protein>
    <recommendedName>
        <fullName evidence="3">Glycosyltransferase family 2 protein</fullName>
    </recommendedName>
</protein>
<dbReference type="SUPFAM" id="SSF53448">
    <property type="entry name" value="Nucleotide-diphospho-sugar transferases"/>
    <property type="match status" value="1"/>
</dbReference>
<dbReference type="InterPro" id="IPR029044">
    <property type="entry name" value="Nucleotide-diphossugar_trans"/>
</dbReference>
<organism evidence="1 2">
    <name type="scientific">Brucella oryzae</name>
    <dbReference type="NCBI Taxonomy" id="335286"/>
    <lineage>
        <taxon>Bacteria</taxon>
        <taxon>Pseudomonadati</taxon>
        <taxon>Pseudomonadota</taxon>
        <taxon>Alphaproteobacteria</taxon>
        <taxon>Hyphomicrobiales</taxon>
        <taxon>Brucellaceae</taxon>
        <taxon>Brucella/Ochrobactrum group</taxon>
        <taxon>Brucella</taxon>
    </lineage>
</organism>
<comment type="caution">
    <text evidence="1">The sequence shown here is derived from an EMBL/GenBank/DDBJ whole genome shotgun (WGS) entry which is preliminary data.</text>
</comment>
<gene>
    <name evidence="1" type="ORF">C3731_13250</name>
</gene>
<proteinExistence type="predicted"/>
<name>A0A2S7IYJ6_9HYPH</name>
<dbReference type="AlphaFoldDB" id="A0A2S7IYJ6"/>
<dbReference type="Pfam" id="PF13704">
    <property type="entry name" value="Glyco_tranf_2_4"/>
    <property type="match status" value="1"/>
</dbReference>
<evidence type="ECO:0000313" key="2">
    <source>
        <dbReference type="Proteomes" id="UP000238493"/>
    </source>
</evidence>
<evidence type="ECO:0008006" key="3">
    <source>
        <dbReference type="Google" id="ProtNLM"/>
    </source>
</evidence>
<sequence length="362" mass="41235">MKPAQTVMNYPASASADWKVYWRTSPIRHLQLHWRHVQLSLPNRKNKANLVAMSGSFIALRPSDLPLVCVVRNAAPYMKSFLRYYRELGVTRFIVVDDRSDDGTTEILSAAPDVDLFGSNVRYAEADRGRAWRDALFNLYGRERWYLSVDADEFFVFPRMEQRDIRSFINELDQNGIRRCLAPMIDMYPGGLLRDGIFVDDGTKYPFEVSSHFDGDGYTATPEKFGVAVRGGPRLRLFGRSMRLSKFPLMWVDKKTDYRRGSIHGPGPCFRNFLPATGALLHYRFSSLSVGEFKRIASEKSHAGGAEHYRAIIENERFSDELSLVYEGSVQYTGSDCLVKRGFMAELGDMERGSRPTCRVSA</sequence>
<dbReference type="Gene3D" id="3.90.550.10">
    <property type="entry name" value="Spore Coat Polysaccharide Biosynthesis Protein SpsA, Chain A"/>
    <property type="match status" value="1"/>
</dbReference>